<dbReference type="GO" id="GO:0005886">
    <property type="term" value="C:plasma membrane"/>
    <property type="evidence" value="ECO:0007669"/>
    <property type="project" value="UniProtKB-SubCell"/>
</dbReference>
<comment type="subcellular location">
    <subcellularLocation>
        <location evidence="1">Cell membrane</location>
        <topology evidence="1">Multi-pass membrane protein</topology>
    </subcellularLocation>
</comment>
<dbReference type="PANTHER" id="PTHR47371:SF1">
    <property type="entry name" value="LIPOTEICHOIC ACID SYNTHASE-LIKE YQGS"/>
    <property type="match status" value="1"/>
</dbReference>
<evidence type="ECO:0000256" key="8">
    <source>
        <dbReference type="PIRSR" id="PIRSR005091-1"/>
    </source>
</evidence>
<accession>A0A368W2C2</accession>
<evidence type="ECO:0000256" key="1">
    <source>
        <dbReference type="ARBA" id="ARBA00004651"/>
    </source>
</evidence>
<gene>
    <name evidence="13" type="ORF">DFP97_105362</name>
</gene>
<feature type="binding site" evidence="10">
    <location>
        <position position="473"/>
    </location>
    <ligand>
        <name>Mn(2+)</name>
        <dbReference type="ChEBI" id="CHEBI:29035"/>
    </ligand>
</feature>
<keyword evidence="9" id="KW-0464">Manganese</keyword>
<dbReference type="Gene3D" id="3.40.720.10">
    <property type="entry name" value="Alkaline Phosphatase, subunit A"/>
    <property type="match status" value="1"/>
</dbReference>
<comment type="similarity">
    <text evidence="2 7">Belongs to the LTA synthase family.</text>
</comment>
<feature type="binding site" evidence="10">
    <location>
        <position position="299"/>
    </location>
    <ligand>
        <name>Mn(2+)</name>
        <dbReference type="ChEBI" id="CHEBI:29035"/>
    </ligand>
</feature>
<evidence type="ECO:0000256" key="6">
    <source>
        <dbReference type="ARBA" id="ARBA00023136"/>
    </source>
</evidence>
<feature type="transmembrane region" description="Helical" evidence="11">
    <location>
        <begin position="75"/>
        <end position="96"/>
    </location>
</feature>
<dbReference type="PIRSF" id="PIRSF005091">
    <property type="entry name" value="Mmb_sulf_HI1246"/>
    <property type="match status" value="1"/>
</dbReference>
<feature type="domain" description="Sulfatase N-terminal" evidence="12">
    <location>
        <begin position="249"/>
        <end position="537"/>
    </location>
</feature>
<feature type="binding site" evidence="10">
    <location>
        <position position="257"/>
    </location>
    <ligand>
        <name>Mn(2+)</name>
        <dbReference type="ChEBI" id="CHEBI:29035"/>
    </ligand>
</feature>
<keyword evidence="5 11" id="KW-1133">Transmembrane helix</keyword>
<dbReference type="SUPFAM" id="SSF53649">
    <property type="entry name" value="Alkaline phosphatase-like"/>
    <property type="match status" value="1"/>
</dbReference>
<dbReference type="Proteomes" id="UP000252415">
    <property type="component" value="Unassembled WGS sequence"/>
</dbReference>
<evidence type="ECO:0000259" key="12">
    <source>
        <dbReference type="Pfam" id="PF00884"/>
    </source>
</evidence>
<dbReference type="AlphaFoldDB" id="A0A368W2C2"/>
<evidence type="ECO:0000256" key="9">
    <source>
        <dbReference type="PIRSR" id="PIRSR005091-2"/>
    </source>
</evidence>
<feature type="active site" evidence="8">
    <location>
        <position position="299"/>
    </location>
</feature>
<dbReference type="EMBL" id="QPJD01000005">
    <property type="protein sequence ID" value="RCW49177.1"/>
    <property type="molecule type" value="Genomic_DNA"/>
</dbReference>
<evidence type="ECO:0000256" key="4">
    <source>
        <dbReference type="ARBA" id="ARBA00022692"/>
    </source>
</evidence>
<dbReference type="PANTHER" id="PTHR47371">
    <property type="entry name" value="LIPOTEICHOIC ACID SYNTHASE"/>
    <property type="match status" value="1"/>
</dbReference>
<keyword evidence="6 7" id="KW-0472">Membrane</keyword>
<evidence type="ECO:0000313" key="13">
    <source>
        <dbReference type="EMBL" id="RCW49177.1"/>
    </source>
</evidence>
<protein>
    <submittedName>
        <fullName evidence="13">Putative sulfatase</fullName>
    </submittedName>
</protein>
<feature type="transmembrane region" description="Helical" evidence="11">
    <location>
        <begin position="154"/>
        <end position="171"/>
    </location>
</feature>
<dbReference type="InterPro" id="IPR012160">
    <property type="entry name" value="LtaS-like"/>
</dbReference>
<dbReference type="Gene3D" id="3.30.1120.170">
    <property type="match status" value="1"/>
</dbReference>
<feature type="binding site" evidence="9">
    <location>
        <position position="414"/>
    </location>
    <ligand>
        <name>substrate</name>
    </ligand>
</feature>
<evidence type="ECO:0000313" key="14">
    <source>
        <dbReference type="Proteomes" id="UP000252415"/>
    </source>
</evidence>
<reference evidence="13 14" key="1">
    <citation type="submission" date="2018-07" db="EMBL/GenBank/DDBJ databases">
        <title>Genomic Encyclopedia of Type Strains, Phase III (KMG-III): the genomes of soil and plant-associated and newly described type strains.</title>
        <authorList>
            <person name="Whitman W."/>
        </authorList>
    </citation>
    <scope>NUCLEOTIDE SEQUENCE [LARGE SCALE GENOMIC DNA]</scope>
    <source>
        <strain evidence="13 14">CECT 7506</strain>
    </source>
</reference>
<feature type="transmembrane region" description="Helical" evidence="11">
    <location>
        <begin position="122"/>
        <end position="142"/>
    </location>
</feature>
<sequence>MKYLPDLKSHAGKHALLYLAVFMIWFKTYVTHRFHFDLPVSGLYQELILIISPVSSILVMLGLSLAFLRNRSYIAILLVSMMSGFLLFVNMLYYRFFNDFITLTVLLRSTQLGHLRGSILDLLRPSDFLVFVDSVILFILIYRSKKRRVCVSRAHIVCMIMFAVTLFSLNLEMVDKIRPDLLTRTFDRQIVVKNIGAFNYLMYDTVVTARMKAKTVSAGSKDLEIVKTYLESTPKDVLDPEMFGLAKGRNVFLISLESVQSFLLEKKIFDQEITPFLNSLMKNSFYFDQFYHQTGHGKTSDAEFIIDTMLYPLPSGAVFFTHSQNTYHSIPNQLKKNGYYPVVLHGNNKTFWNRDQMYKTMGYERFFSAEEYDITEKNSVGWGLKDLPFFEQSLDKLRALPQPFYAKLITLTNHHPFELNPEDRLLPPYHSNSETLNNYIETVRYTDEALKHFFKMIKTAGLYDNSVFILYGDHYGISRKHRKEMAEFLGKEKLTPYDHVQLQQVPLIIHIPGVKGRKMSVVSGQVDLKPTILHLLGNDYVEGLGFGHDLFAVNKPQFAVLRDGSFVTEHYVYSGNKCYSKLNGEKTDSTLCEPFRKKAQNHLRYSDKIIFGDLNRFLTDEKS</sequence>
<evidence type="ECO:0000256" key="3">
    <source>
        <dbReference type="ARBA" id="ARBA00022475"/>
    </source>
</evidence>
<evidence type="ECO:0000256" key="7">
    <source>
        <dbReference type="PIRNR" id="PIRNR005091"/>
    </source>
</evidence>
<feature type="binding site" evidence="10">
    <location>
        <position position="474"/>
    </location>
    <ligand>
        <name>Mn(2+)</name>
        <dbReference type="ChEBI" id="CHEBI:29035"/>
    </ligand>
</feature>
<dbReference type="InterPro" id="IPR017850">
    <property type="entry name" value="Alkaline_phosphatase_core_sf"/>
</dbReference>
<proteinExistence type="inferred from homology"/>
<evidence type="ECO:0000256" key="11">
    <source>
        <dbReference type="SAM" id="Phobius"/>
    </source>
</evidence>
<organism evidence="13 14">
    <name type="scientific">Paenibacillus prosopidis</name>
    <dbReference type="NCBI Taxonomy" id="630520"/>
    <lineage>
        <taxon>Bacteria</taxon>
        <taxon>Bacillati</taxon>
        <taxon>Bacillota</taxon>
        <taxon>Bacilli</taxon>
        <taxon>Bacillales</taxon>
        <taxon>Paenibacillaceae</taxon>
        <taxon>Paenibacillus</taxon>
    </lineage>
</organism>
<keyword evidence="3 7" id="KW-1003">Cell membrane</keyword>
<evidence type="ECO:0000256" key="5">
    <source>
        <dbReference type="ARBA" id="ARBA00022989"/>
    </source>
</evidence>
<evidence type="ECO:0000256" key="2">
    <source>
        <dbReference type="ARBA" id="ARBA00009983"/>
    </source>
</evidence>
<keyword evidence="4 11" id="KW-0812">Transmembrane</keyword>
<keyword evidence="9" id="KW-0479">Metal-binding</keyword>
<feature type="transmembrane region" description="Helical" evidence="11">
    <location>
        <begin position="47"/>
        <end position="68"/>
    </location>
</feature>
<name>A0A368W2C2_9BACL</name>
<dbReference type="GO" id="GO:0046872">
    <property type="term" value="F:metal ion binding"/>
    <property type="evidence" value="ECO:0007669"/>
    <property type="project" value="UniProtKB-KW"/>
</dbReference>
<dbReference type="RefSeq" id="WP_342773265.1">
    <property type="nucleotide sequence ID" value="NZ_QPJD01000005.1"/>
</dbReference>
<dbReference type="InterPro" id="IPR050448">
    <property type="entry name" value="OpgB/LTA_synthase_biosynth"/>
</dbReference>
<evidence type="ECO:0000256" key="10">
    <source>
        <dbReference type="PIRSR" id="PIRSR005091-3"/>
    </source>
</evidence>
<comment type="caution">
    <text evidence="13">The sequence shown here is derived from an EMBL/GenBank/DDBJ whole genome shotgun (WGS) entry which is preliminary data.</text>
</comment>
<dbReference type="Pfam" id="PF00884">
    <property type="entry name" value="Sulfatase"/>
    <property type="match status" value="1"/>
</dbReference>
<dbReference type="InterPro" id="IPR000917">
    <property type="entry name" value="Sulfatase_N"/>
</dbReference>
<keyword evidence="14" id="KW-1185">Reference proteome</keyword>
<dbReference type="CDD" id="cd16015">
    <property type="entry name" value="LTA_synthase"/>
    <property type="match status" value="1"/>
</dbReference>
<feature type="transmembrane region" description="Helical" evidence="11">
    <location>
        <begin position="15"/>
        <end position="35"/>
    </location>
</feature>